<dbReference type="InterPro" id="IPR015797">
    <property type="entry name" value="NUDIX_hydrolase-like_dom_sf"/>
</dbReference>
<keyword evidence="7" id="KW-0479">Metal-binding</keyword>
<dbReference type="PANTHER" id="PTHR42944:SF1">
    <property type="entry name" value="ADENINE DNA GLYCOSYLASE"/>
    <property type="match status" value="1"/>
</dbReference>
<dbReference type="InterPro" id="IPR000445">
    <property type="entry name" value="HhH_motif"/>
</dbReference>
<keyword evidence="8 14" id="KW-0227">DNA damage</keyword>
<evidence type="ECO:0000256" key="13">
    <source>
        <dbReference type="ARBA" id="ARBA00023295"/>
    </source>
</evidence>
<gene>
    <name evidence="16" type="primary">mutY</name>
    <name evidence="16" type="ORF">ERS852444_02582</name>
</gene>
<dbReference type="InterPro" id="IPR044298">
    <property type="entry name" value="MIG/MutY"/>
</dbReference>
<dbReference type="GO" id="GO:0051539">
    <property type="term" value="F:4 iron, 4 sulfur cluster binding"/>
    <property type="evidence" value="ECO:0007669"/>
    <property type="project" value="UniProtKB-UniRule"/>
</dbReference>
<protein>
    <recommendedName>
        <fullName evidence="5 14">Adenine DNA glycosylase</fullName>
        <ecNumber evidence="4 14">3.2.2.31</ecNumber>
    </recommendedName>
</protein>
<dbReference type="GO" id="GO:0034039">
    <property type="term" value="F:8-oxo-7,8-dihydroguanine DNA N-glycosylase activity"/>
    <property type="evidence" value="ECO:0007669"/>
    <property type="project" value="TreeGrafter"/>
</dbReference>
<dbReference type="Pfam" id="PF00730">
    <property type="entry name" value="HhH-GPD"/>
    <property type="match status" value="1"/>
</dbReference>
<dbReference type="InterPro" id="IPR023170">
    <property type="entry name" value="HhH_base_excis_C"/>
</dbReference>
<dbReference type="Gene3D" id="1.10.340.30">
    <property type="entry name" value="Hypothetical protein, domain 2"/>
    <property type="match status" value="1"/>
</dbReference>
<comment type="similarity">
    <text evidence="3 14">Belongs to the Nth/MutY family.</text>
</comment>
<dbReference type="GO" id="GO:0046872">
    <property type="term" value="F:metal ion binding"/>
    <property type="evidence" value="ECO:0007669"/>
    <property type="project" value="UniProtKB-UniRule"/>
</dbReference>
<dbReference type="RefSeq" id="WP_082430342.1">
    <property type="nucleotide sequence ID" value="NZ_CYXX01000022.1"/>
</dbReference>
<evidence type="ECO:0000256" key="5">
    <source>
        <dbReference type="ARBA" id="ARBA00022023"/>
    </source>
</evidence>
<dbReference type="Pfam" id="PF14815">
    <property type="entry name" value="NUDIX_4"/>
    <property type="match status" value="1"/>
</dbReference>
<dbReference type="Pfam" id="PF00633">
    <property type="entry name" value="HHH"/>
    <property type="match status" value="1"/>
</dbReference>
<keyword evidence="10 14" id="KW-0408">Iron</keyword>
<dbReference type="AlphaFoldDB" id="A0A173V5N0"/>
<comment type="function">
    <text evidence="2">Adenine glycosylase active on G-A mispairs. MutY also corrects error-prone DNA synthesis past GO lesions which are due to the oxidatively damaged form of guanine: 7,8-dihydro-8-oxoguanine (8-oxo-dGTP).</text>
</comment>
<comment type="cofactor">
    <cofactor evidence="14">
        <name>[4Fe-4S] cluster</name>
        <dbReference type="ChEBI" id="CHEBI:49883"/>
    </cofactor>
    <text evidence="14">Binds 1 [4Fe-4S] cluster.</text>
</comment>
<name>A0A173V5N0_9FIRM</name>
<dbReference type="PANTHER" id="PTHR42944">
    <property type="entry name" value="ADENINE DNA GLYCOSYLASE"/>
    <property type="match status" value="1"/>
</dbReference>
<dbReference type="Gene3D" id="1.10.1670.10">
    <property type="entry name" value="Helix-hairpin-Helix base-excision DNA repair enzymes (C-terminal)"/>
    <property type="match status" value="1"/>
</dbReference>
<dbReference type="InterPro" id="IPR029119">
    <property type="entry name" value="MutY_C"/>
</dbReference>
<evidence type="ECO:0000256" key="9">
    <source>
        <dbReference type="ARBA" id="ARBA00022801"/>
    </source>
</evidence>
<dbReference type="GO" id="GO:0035485">
    <property type="term" value="F:adenine/guanine mispair binding"/>
    <property type="evidence" value="ECO:0007669"/>
    <property type="project" value="TreeGrafter"/>
</dbReference>
<accession>A0A173V5N0</accession>
<evidence type="ECO:0000256" key="1">
    <source>
        <dbReference type="ARBA" id="ARBA00000843"/>
    </source>
</evidence>
<evidence type="ECO:0000256" key="3">
    <source>
        <dbReference type="ARBA" id="ARBA00008343"/>
    </source>
</evidence>
<evidence type="ECO:0000256" key="14">
    <source>
        <dbReference type="RuleBase" id="RU365096"/>
    </source>
</evidence>
<dbReference type="CDD" id="cd03431">
    <property type="entry name" value="NUDIX_DNA_Glycosylase_C-MutY"/>
    <property type="match status" value="1"/>
</dbReference>
<dbReference type="Gene3D" id="3.90.79.10">
    <property type="entry name" value="Nucleoside Triphosphate Pyrophosphohydrolase"/>
    <property type="match status" value="1"/>
</dbReference>
<keyword evidence="9 16" id="KW-0378">Hydrolase</keyword>
<reference evidence="16 17" key="1">
    <citation type="submission" date="2015-09" db="EMBL/GenBank/DDBJ databases">
        <authorList>
            <consortium name="Pathogen Informatics"/>
        </authorList>
    </citation>
    <scope>NUCLEOTIDE SEQUENCE [LARGE SCALE GENOMIC DNA]</scope>
    <source>
        <strain evidence="16 17">2789STDY5608887</strain>
    </source>
</reference>
<evidence type="ECO:0000259" key="15">
    <source>
        <dbReference type="SMART" id="SM00478"/>
    </source>
</evidence>
<evidence type="ECO:0000256" key="8">
    <source>
        <dbReference type="ARBA" id="ARBA00022763"/>
    </source>
</evidence>
<dbReference type="InterPro" id="IPR003265">
    <property type="entry name" value="HhH-GPD_domain"/>
</dbReference>
<dbReference type="GO" id="GO:0000701">
    <property type="term" value="F:purine-specific mismatch base pair DNA N-glycosylase activity"/>
    <property type="evidence" value="ECO:0007669"/>
    <property type="project" value="UniProtKB-EC"/>
</dbReference>
<evidence type="ECO:0000256" key="12">
    <source>
        <dbReference type="ARBA" id="ARBA00023204"/>
    </source>
</evidence>
<organism evidence="16 17">
    <name type="scientific">Roseburia inulinivorans</name>
    <dbReference type="NCBI Taxonomy" id="360807"/>
    <lineage>
        <taxon>Bacteria</taxon>
        <taxon>Bacillati</taxon>
        <taxon>Bacillota</taxon>
        <taxon>Clostridia</taxon>
        <taxon>Lachnospirales</taxon>
        <taxon>Lachnospiraceae</taxon>
        <taxon>Roseburia</taxon>
    </lineage>
</organism>
<evidence type="ECO:0000313" key="17">
    <source>
        <dbReference type="Proteomes" id="UP000095453"/>
    </source>
</evidence>
<evidence type="ECO:0000256" key="6">
    <source>
        <dbReference type="ARBA" id="ARBA00022485"/>
    </source>
</evidence>
<feature type="domain" description="HhH-GPD" evidence="15">
    <location>
        <begin position="42"/>
        <end position="194"/>
    </location>
</feature>
<evidence type="ECO:0000313" key="16">
    <source>
        <dbReference type="EMBL" id="CUN22592.1"/>
    </source>
</evidence>
<dbReference type="EMBL" id="CYXX01000022">
    <property type="protein sequence ID" value="CUN22592.1"/>
    <property type="molecule type" value="Genomic_DNA"/>
</dbReference>
<keyword evidence="11" id="KW-0411">Iron-sulfur</keyword>
<keyword evidence="6" id="KW-0004">4Fe-4S</keyword>
<dbReference type="GO" id="GO:0032357">
    <property type="term" value="F:oxidized purine DNA binding"/>
    <property type="evidence" value="ECO:0007669"/>
    <property type="project" value="TreeGrafter"/>
</dbReference>
<evidence type="ECO:0000256" key="7">
    <source>
        <dbReference type="ARBA" id="ARBA00022723"/>
    </source>
</evidence>
<evidence type="ECO:0000256" key="2">
    <source>
        <dbReference type="ARBA" id="ARBA00002933"/>
    </source>
</evidence>
<keyword evidence="12" id="KW-0234">DNA repair</keyword>
<comment type="catalytic activity">
    <reaction evidence="1 14">
        <text>Hydrolyzes free adenine bases from 7,8-dihydro-8-oxoguanine:adenine mismatched double-stranded DNA, leaving an apurinic site.</text>
        <dbReference type="EC" id="3.2.2.31"/>
    </reaction>
</comment>
<dbReference type="SMART" id="SM00478">
    <property type="entry name" value="ENDO3c"/>
    <property type="match status" value="1"/>
</dbReference>
<proteinExistence type="inferred from homology"/>
<dbReference type="Proteomes" id="UP000095453">
    <property type="component" value="Unassembled WGS sequence"/>
</dbReference>
<dbReference type="SUPFAM" id="SSF48150">
    <property type="entry name" value="DNA-glycosylase"/>
    <property type="match status" value="1"/>
</dbReference>
<dbReference type="EC" id="3.2.2.31" evidence="4 14"/>
<dbReference type="FunFam" id="1.10.340.30:FF:000002">
    <property type="entry name" value="Adenine DNA glycosylase"/>
    <property type="match status" value="1"/>
</dbReference>
<evidence type="ECO:0000256" key="11">
    <source>
        <dbReference type="ARBA" id="ARBA00023014"/>
    </source>
</evidence>
<evidence type="ECO:0000256" key="10">
    <source>
        <dbReference type="ARBA" id="ARBA00023004"/>
    </source>
</evidence>
<dbReference type="InterPro" id="IPR011257">
    <property type="entry name" value="DNA_glycosylase"/>
</dbReference>
<dbReference type="InterPro" id="IPR005760">
    <property type="entry name" value="A/G_AdeGlyc_MutY"/>
</dbReference>
<keyword evidence="13 14" id="KW-0326">Glycosidase</keyword>
<dbReference type="GO" id="GO:0006284">
    <property type="term" value="P:base-excision repair"/>
    <property type="evidence" value="ECO:0007669"/>
    <property type="project" value="UniProtKB-UniRule"/>
</dbReference>
<dbReference type="SUPFAM" id="SSF55811">
    <property type="entry name" value="Nudix"/>
    <property type="match status" value="1"/>
</dbReference>
<dbReference type="NCBIfam" id="TIGR01084">
    <property type="entry name" value="mutY"/>
    <property type="match status" value="1"/>
</dbReference>
<dbReference type="GO" id="GO:0006298">
    <property type="term" value="P:mismatch repair"/>
    <property type="evidence" value="ECO:0007669"/>
    <property type="project" value="TreeGrafter"/>
</dbReference>
<dbReference type="CDD" id="cd00056">
    <property type="entry name" value="ENDO3c"/>
    <property type="match status" value="1"/>
</dbReference>
<evidence type="ECO:0000256" key="4">
    <source>
        <dbReference type="ARBA" id="ARBA00012045"/>
    </source>
</evidence>
<sequence>MITDYNLQILIEPLLHWFAGHARVLPWREEPTPYRVWVSEIMLQQTRVEAVKPYFERFTKRLPDVEALAECPEDELLKLWEGLGYYNRVRNMQKAAIQVMEEHGGKLPADYEKLLKLKGIGSYTAGAIASIAYQIPVPAVDGNVFRILTRVAADDTDIMKPSFRTLLEKELREVMQGMEMPGAFNQALMELGATVCVPNGAPLCEQCPWNSLCLARKEGRIAELPVRTKAKARRIEKRTVLVIRDNDKVAIRKRPEKGLLAGLYELPNVEGRYSQDEIVHLVKEMQLSPIRVQKLENAKHIFSHIEWQMEGYAVLVEEAGFDTEAEKMAENHLIFVDAEKSQENYAIPSAFAAYAKYMGIRLGNEKFLETD</sequence>